<evidence type="ECO:0000256" key="6">
    <source>
        <dbReference type="SAM" id="Phobius"/>
    </source>
</evidence>
<evidence type="ECO:0000256" key="3">
    <source>
        <dbReference type="ARBA" id="ARBA00022989"/>
    </source>
</evidence>
<dbReference type="GO" id="GO:0042802">
    <property type="term" value="F:identical protein binding"/>
    <property type="evidence" value="ECO:0007669"/>
    <property type="project" value="EnsemblFungi"/>
</dbReference>
<evidence type="ECO:0000256" key="2">
    <source>
        <dbReference type="ARBA" id="ARBA00022692"/>
    </source>
</evidence>
<dbReference type="Pfam" id="PF06398">
    <property type="entry name" value="Pex24p"/>
    <property type="match status" value="1"/>
</dbReference>
<evidence type="ECO:0000313" key="9">
    <source>
        <dbReference type="EMBL" id="KTA96983.1"/>
    </source>
</evidence>
<dbReference type="AlphaFoldDB" id="A0A0W0DRD4"/>
<feature type="transmembrane region" description="Helical" evidence="6">
    <location>
        <begin position="122"/>
        <end position="142"/>
    </location>
</feature>
<keyword evidence="4 6" id="KW-0472">Membrane</keyword>
<keyword evidence="5" id="KW-0576">Peroxisome</keyword>
<dbReference type="SMART" id="SM00693">
    <property type="entry name" value="DysFN"/>
    <property type="match status" value="1"/>
</dbReference>
<dbReference type="GO" id="GO:0005778">
    <property type="term" value="C:peroxisomal membrane"/>
    <property type="evidence" value="ECO:0007669"/>
    <property type="project" value="UniProtKB-SubCell"/>
</dbReference>
<sequence>MSDKVVRAKFVESVQPRLGGDTTRVILKALHQGQVKEVKDGEDVEVDEEQEGKSGMVVMPSPLLSSTPPSVVRSMVRLYPYLKLTDKALGVLTWSDFSIWNSIVLVPAYLLFVLYYEVFVAYLGHMIVIFCVLGLMWIYNFVESPQDVPILEDIVLKMNRVQYKFDKFIEPVITLKEQDITKLLYVSMLISPIYVLLGCLLGNEFIRFNIASFGVLILTYHSPWCKTLRRLLWKFKFVRTVIYRVMGIQTYEVQEPKINLDKKYKFTYVLYENQRRWLGIGWKSSMLSYERTPWTDEFLNEAPKPSDFQLPNKEWKWLDSEWKLDLSNDGAIEVSGERFLTNPKENDGYIYYDNTWKNPSIEDTFSKYTRRRRWIRTAELIEKLPTAATTTATSTATTTPSVK</sequence>
<dbReference type="VEuPathDB" id="FungiDB:B1J91_A00957g"/>
<dbReference type="InterPro" id="IPR052646">
    <property type="entry name" value="Peroxisomal_PEX28-32"/>
</dbReference>
<dbReference type="VEuPathDB" id="FungiDB:CAGL0A00957g"/>
<evidence type="ECO:0000256" key="4">
    <source>
        <dbReference type="ARBA" id="ARBA00023136"/>
    </source>
</evidence>
<evidence type="ECO:0000259" key="7">
    <source>
        <dbReference type="SMART" id="SM00693"/>
    </source>
</evidence>
<dbReference type="SMART" id="SM00694">
    <property type="entry name" value="DysFC"/>
    <property type="match status" value="1"/>
</dbReference>
<keyword evidence="2 6" id="KW-0812">Transmembrane</keyword>
<dbReference type="GO" id="GO:0071782">
    <property type="term" value="C:endoplasmic reticulum tubular network"/>
    <property type="evidence" value="ECO:0007669"/>
    <property type="project" value="EnsemblFungi"/>
</dbReference>
<proteinExistence type="predicted"/>
<accession>A0A0W0DRD4</accession>
<keyword evidence="3 6" id="KW-1133">Transmembrane helix</keyword>
<name>A0A0W0DRD4_CANGB</name>
<comment type="caution">
    <text evidence="9">The sequence shown here is derived from an EMBL/GenBank/DDBJ whole genome shotgun (WGS) entry which is preliminary data.</text>
</comment>
<evidence type="ECO:0000256" key="1">
    <source>
        <dbReference type="ARBA" id="ARBA00004585"/>
    </source>
</evidence>
<dbReference type="VEuPathDB" id="FungiDB:GVI51_A00781"/>
<dbReference type="VEuPathDB" id="FungiDB:GWK60_A00847"/>
<feature type="transmembrane region" description="Helical" evidence="6">
    <location>
        <begin position="183"/>
        <end position="202"/>
    </location>
</feature>
<reference evidence="9 10" key="1">
    <citation type="submission" date="2015-10" db="EMBL/GenBank/DDBJ databases">
        <title>Draft genomes sequences of Candida glabrata isolates 1A, 1B, 2A, 2B, 3A and 3B.</title>
        <authorList>
            <person name="Haavelsrud O.E."/>
            <person name="Gaustad P."/>
        </authorList>
    </citation>
    <scope>NUCLEOTIDE SEQUENCE [LARGE SCALE GENOMIC DNA]</scope>
    <source>
        <strain evidence="9">910700640</strain>
    </source>
</reference>
<feature type="domain" description="Peroxin/Ferlin" evidence="7">
    <location>
        <begin position="263"/>
        <end position="325"/>
    </location>
</feature>
<dbReference type="InterPro" id="IPR010482">
    <property type="entry name" value="TECPR1-like_DysF"/>
</dbReference>
<dbReference type="GO" id="GO:0032581">
    <property type="term" value="P:ER-dependent peroxisome organization"/>
    <property type="evidence" value="ECO:0007669"/>
    <property type="project" value="EnsemblFungi"/>
</dbReference>
<evidence type="ECO:0000259" key="8">
    <source>
        <dbReference type="SMART" id="SM00694"/>
    </source>
</evidence>
<feature type="domain" description="Peroxin/Ferlin" evidence="8">
    <location>
        <begin position="348"/>
        <end position="381"/>
    </location>
</feature>
<dbReference type="GO" id="GO:1900063">
    <property type="term" value="P:regulation of peroxisome organization"/>
    <property type="evidence" value="ECO:0007669"/>
    <property type="project" value="EnsemblFungi"/>
</dbReference>
<organism evidence="9 10">
    <name type="scientific">Candida glabrata</name>
    <name type="common">Yeast</name>
    <name type="synonym">Torulopsis glabrata</name>
    <dbReference type="NCBI Taxonomy" id="5478"/>
    <lineage>
        <taxon>Eukaryota</taxon>
        <taxon>Fungi</taxon>
        <taxon>Dikarya</taxon>
        <taxon>Ascomycota</taxon>
        <taxon>Saccharomycotina</taxon>
        <taxon>Saccharomycetes</taxon>
        <taxon>Saccharomycetales</taxon>
        <taxon>Saccharomycetaceae</taxon>
        <taxon>Nakaseomyces</taxon>
    </lineage>
</organism>
<dbReference type="PANTHER" id="PTHR31679">
    <property type="entry name" value="PEROXISOMAL MEMBRANE PROTEIN PEX30-RELATED"/>
    <property type="match status" value="1"/>
</dbReference>
<dbReference type="EMBL" id="LLZZ01000164">
    <property type="protein sequence ID" value="KTA96983.1"/>
    <property type="molecule type" value="Genomic_DNA"/>
</dbReference>
<gene>
    <name evidence="9" type="ORF">AO440_000036</name>
</gene>
<dbReference type="Proteomes" id="UP000054886">
    <property type="component" value="Unassembled WGS sequence"/>
</dbReference>
<dbReference type="InterPro" id="IPR006614">
    <property type="entry name" value="Peroxin/Ferlin"/>
</dbReference>
<evidence type="ECO:0000313" key="10">
    <source>
        <dbReference type="Proteomes" id="UP000054886"/>
    </source>
</evidence>
<evidence type="ECO:0000256" key="5">
    <source>
        <dbReference type="ARBA" id="ARBA00023140"/>
    </source>
</evidence>
<feature type="transmembrane region" description="Helical" evidence="6">
    <location>
        <begin position="97"/>
        <end position="116"/>
    </location>
</feature>
<dbReference type="PANTHER" id="PTHR31679:SF2">
    <property type="entry name" value="PEROXISOMAL MEMBRANE PROTEIN PEX30-RELATED"/>
    <property type="match status" value="1"/>
</dbReference>
<protein>
    <submittedName>
        <fullName evidence="9">Peroxisomal membrane protein PEX30</fullName>
    </submittedName>
</protein>
<comment type="subcellular location">
    <subcellularLocation>
        <location evidence="1">Peroxisome membrane</location>
        <topology evidence="1">Multi-pass membrane protein</topology>
    </subcellularLocation>
</comment>